<organism evidence="1 2">
    <name type="scientific">Lactuca saligna</name>
    <name type="common">Willowleaf lettuce</name>
    <dbReference type="NCBI Taxonomy" id="75948"/>
    <lineage>
        <taxon>Eukaryota</taxon>
        <taxon>Viridiplantae</taxon>
        <taxon>Streptophyta</taxon>
        <taxon>Embryophyta</taxon>
        <taxon>Tracheophyta</taxon>
        <taxon>Spermatophyta</taxon>
        <taxon>Magnoliopsida</taxon>
        <taxon>eudicotyledons</taxon>
        <taxon>Gunneridae</taxon>
        <taxon>Pentapetalae</taxon>
        <taxon>asterids</taxon>
        <taxon>campanulids</taxon>
        <taxon>Asterales</taxon>
        <taxon>Asteraceae</taxon>
        <taxon>Cichorioideae</taxon>
        <taxon>Cichorieae</taxon>
        <taxon>Lactucinae</taxon>
        <taxon>Lactuca</taxon>
    </lineage>
</organism>
<evidence type="ECO:0000313" key="2">
    <source>
        <dbReference type="Proteomes" id="UP001177003"/>
    </source>
</evidence>
<name>A0AA35YQM4_LACSI</name>
<sequence>MVLSFSFIMPPHQDPSIDVTPRSIHEQLSTLIAISTANVHRLDAIITQMATVNTLIDIQTGTMVKLIPPPPPQLANNQHLRYLATVLDTMFVNIAKQNQIPTNFVNTLLPTLQTTPPFPPLAPSAPQSSLPPLAPPNFSHSPHQYKNHFHYHHNRRHKKNLRASPTCHVHSTVQSTFFSLVALQTNLLDLEDEVNFKEEGIDMCLCPYHRPPPWPKWFVYLVGTWPTRCIRKSPTSPPIIMEASKCYMHIPFS</sequence>
<gene>
    <name evidence="1" type="ORF">LSALG_LOCUS18302</name>
</gene>
<protein>
    <submittedName>
        <fullName evidence="1">Uncharacterized protein</fullName>
    </submittedName>
</protein>
<proteinExistence type="predicted"/>
<evidence type="ECO:0000313" key="1">
    <source>
        <dbReference type="EMBL" id="CAI9278436.1"/>
    </source>
</evidence>
<reference evidence="1" key="1">
    <citation type="submission" date="2023-04" db="EMBL/GenBank/DDBJ databases">
        <authorList>
            <person name="Vijverberg K."/>
            <person name="Xiong W."/>
            <person name="Schranz E."/>
        </authorList>
    </citation>
    <scope>NUCLEOTIDE SEQUENCE</scope>
</reference>
<dbReference type="EMBL" id="OX465080">
    <property type="protein sequence ID" value="CAI9278436.1"/>
    <property type="molecule type" value="Genomic_DNA"/>
</dbReference>
<accession>A0AA35YQM4</accession>
<dbReference type="Proteomes" id="UP001177003">
    <property type="component" value="Chromosome 4"/>
</dbReference>
<keyword evidence="2" id="KW-1185">Reference proteome</keyword>
<dbReference type="AlphaFoldDB" id="A0AA35YQM4"/>